<reference evidence="1 2" key="1">
    <citation type="submission" date="2024-05" db="EMBL/GenBank/DDBJ databases">
        <title>Haplotype-resolved chromosome-level genome assembly of Huyou (Citrus changshanensis).</title>
        <authorList>
            <person name="Miao C."/>
            <person name="Chen W."/>
            <person name="Wu Y."/>
            <person name="Wang L."/>
            <person name="Zhao S."/>
            <person name="Grierson D."/>
            <person name="Xu C."/>
            <person name="Chen K."/>
        </authorList>
    </citation>
    <scope>NUCLEOTIDE SEQUENCE [LARGE SCALE GENOMIC DNA]</scope>
    <source>
        <strain evidence="1">01-14</strain>
        <tissue evidence="1">Leaf</tissue>
    </source>
</reference>
<sequence length="221" mass="24490">MPMKSIIKCSLENVVGVVFFCLVDYGYRGNNKVVQPLSILEDNEEVVSLDKSNCDAEEKENAELSGGCLFKFNSDGDKKKVLVGGPLSFKNVIIALIEPKGARDLAKLYLTHASFYIQIHNVPISCMNEEIALFLEKNIEEIKKVQGKDKKEYENVPDHGSLPNVGSKGDNLVTLGNHDISIASEAFNKFGDEAIPEKDNSWETNFRFENKSVTSSIGLLN</sequence>
<dbReference type="Proteomes" id="UP001428341">
    <property type="component" value="Unassembled WGS sequence"/>
</dbReference>
<evidence type="ECO:0000313" key="2">
    <source>
        <dbReference type="Proteomes" id="UP001428341"/>
    </source>
</evidence>
<evidence type="ECO:0000313" key="1">
    <source>
        <dbReference type="EMBL" id="KAK9221832.1"/>
    </source>
</evidence>
<gene>
    <name evidence="1" type="ORF">WN944_010261</name>
</gene>
<dbReference type="AlphaFoldDB" id="A0AAP0QWY1"/>
<name>A0AAP0QWY1_9ROSI</name>
<proteinExistence type="predicted"/>
<accession>A0AAP0QWY1</accession>
<dbReference type="EMBL" id="JBCGBO010000002">
    <property type="protein sequence ID" value="KAK9221832.1"/>
    <property type="molecule type" value="Genomic_DNA"/>
</dbReference>
<organism evidence="1 2">
    <name type="scientific">Citrus x changshan-huyou</name>
    <dbReference type="NCBI Taxonomy" id="2935761"/>
    <lineage>
        <taxon>Eukaryota</taxon>
        <taxon>Viridiplantae</taxon>
        <taxon>Streptophyta</taxon>
        <taxon>Embryophyta</taxon>
        <taxon>Tracheophyta</taxon>
        <taxon>Spermatophyta</taxon>
        <taxon>Magnoliopsida</taxon>
        <taxon>eudicotyledons</taxon>
        <taxon>Gunneridae</taxon>
        <taxon>Pentapetalae</taxon>
        <taxon>rosids</taxon>
        <taxon>malvids</taxon>
        <taxon>Sapindales</taxon>
        <taxon>Rutaceae</taxon>
        <taxon>Aurantioideae</taxon>
        <taxon>Citrus</taxon>
    </lineage>
</organism>
<protein>
    <submittedName>
        <fullName evidence="1">Uncharacterized protein</fullName>
    </submittedName>
</protein>
<comment type="caution">
    <text evidence="1">The sequence shown here is derived from an EMBL/GenBank/DDBJ whole genome shotgun (WGS) entry which is preliminary data.</text>
</comment>
<keyword evidence="2" id="KW-1185">Reference proteome</keyword>